<dbReference type="Proteomes" id="UP000887458">
    <property type="component" value="Unassembled WGS sequence"/>
</dbReference>
<keyword evidence="2" id="KW-1185">Reference proteome</keyword>
<reference evidence="1 2" key="1">
    <citation type="journal article" date="2018" name="J. Allergy Clin. Immunol.">
        <title>High-quality assembly of Dermatophagoides pteronyssinus genome and transcriptome reveals a wide range of novel allergens.</title>
        <authorList>
            <person name="Liu X.Y."/>
            <person name="Yang K.Y."/>
            <person name="Wang M.Q."/>
            <person name="Kwok J.S."/>
            <person name="Zeng X."/>
            <person name="Yang Z."/>
            <person name="Xiao X.J."/>
            <person name="Lau C.P."/>
            <person name="Li Y."/>
            <person name="Huang Z.M."/>
            <person name="Ba J.G."/>
            <person name="Yim A.K."/>
            <person name="Ouyang C.Y."/>
            <person name="Ngai S.M."/>
            <person name="Chan T.F."/>
            <person name="Leung E.L."/>
            <person name="Liu L."/>
            <person name="Liu Z.G."/>
            <person name="Tsui S.K."/>
        </authorList>
    </citation>
    <scope>NUCLEOTIDE SEQUENCE [LARGE SCALE GENOMIC DNA]</scope>
    <source>
        <strain evidence="1">Derp</strain>
    </source>
</reference>
<gene>
    <name evidence="1" type="ORF">DERP_005322</name>
</gene>
<evidence type="ECO:0000313" key="2">
    <source>
        <dbReference type="Proteomes" id="UP000887458"/>
    </source>
</evidence>
<sequence length="65" mass="8032">MKDRFQCRRQILSSIQVLTVTFNQYFRLSYGRSIFVQKENQTIINIFYLELLDQMIDVVHHRHYH</sequence>
<protein>
    <submittedName>
        <fullName evidence="1">Uncharacterized protein</fullName>
    </submittedName>
</protein>
<name>A0ABQ8JMA9_DERPT</name>
<organism evidence="1 2">
    <name type="scientific">Dermatophagoides pteronyssinus</name>
    <name type="common">European house dust mite</name>
    <dbReference type="NCBI Taxonomy" id="6956"/>
    <lineage>
        <taxon>Eukaryota</taxon>
        <taxon>Metazoa</taxon>
        <taxon>Ecdysozoa</taxon>
        <taxon>Arthropoda</taxon>
        <taxon>Chelicerata</taxon>
        <taxon>Arachnida</taxon>
        <taxon>Acari</taxon>
        <taxon>Acariformes</taxon>
        <taxon>Sarcoptiformes</taxon>
        <taxon>Astigmata</taxon>
        <taxon>Psoroptidia</taxon>
        <taxon>Analgoidea</taxon>
        <taxon>Pyroglyphidae</taxon>
        <taxon>Dermatophagoidinae</taxon>
        <taxon>Dermatophagoides</taxon>
    </lineage>
</organism>
<dbReference type="EMBL" id="NJHN03000031">
    <property type="protein sequence ID" value="KAH9423741.1"/>
    <property type="molecule type" value="Genomic_DNA"/>
</dbReference>
<proteinExistence type="predicted"/>
<evidence type="ECO:0000313" key="1">
    <source>
        <dbReference type="EMBL" id="KAH9423741.1"/>
    </source>
</evidence>
<comment type="caution">
    <text evidence="1">The sequence shown here is derived from an EMBL/GenBank/DDBJ whole genome shotgun (WGS) entry which is preliminary data.</text>
</comment>
<reference evidence="1 2" key="2">
    <citation type="journal article" date="2022" name="Mol. Biol. Evol.">
        <title>Comparative Genomics Reveals Insights into the Divergent Evolution of Astigmatic Mites and Household Pest Adaptations.</title>
        <authorList>
            <person name="Xiong Q."/>
            <person name="Wan A.T."/>
            <person name="Liu X."/>
            <person name="Fung C.S."/>
            <person name="Xiao X."/>
            <person name="Malainual N."/>
            <person name="Hou J."/>
            <person name="Wang L."/>
            <person name="Wang M."/>
            <person name="Yang K.Y."/>
            <person name="Cui Y."/>
            <person name="Leung E.L."/>
            <person name="Nong W."/>
            <person name="Shin S.K."/>
            <person name="Au S.W."/>
            <person name="Jeong K.Y."/>
            <person name="Chew F.T."/>
            <person name="Hui J.H."/>
            <person name="Leung T.F."/>
            <person name="Tungtrongchitr A."/>
            <person name="Zhong N."/>
            <person name="Liu Z."/>
            <person name="Tsui S.K."/>
        </authorList>
    </citation>
    <scope>NUCLEOTIDE SEQUENCE [LARGE SCALE GENOMIC DNA]</scope>
    <source>
        <strain evidence="1">Derp</strain>
    </source>
</reference>
<accession>A0ABQ8JMA9</accession>